<evidence type="ECO:0000313" key="2">
    <source>
        <dbReference type="EMBL" id="KAL3744516.1"/>
    </source>
</evidence>
<dbReference type="AlphaFoldDB" id="A0ABD3L3V6"/>
<feature type="compositionally biased region" description="Polar residues" evidence="1">
    <location>
        <begin position="1"/>
        <end position="15"/>
    </location>
</feature>
<feature type="region of interest" description="Disordered" evidence="1">
    <location>
        <begin position="1"/>
        <end position="62"/>
    </location>
</feature>
<organism evidence="2 3">
    <name type="scientific">Eucalyptus globulus</name>
    <name type="common">Tasmanian blue gum</name>
    <dbReference type="NCBI Taxonomy" id="34317"/>
    <lineage>
        <taxon>Eukaryota</taxon>
        <taxon>Viridiplantae</taxon>
        <taxon>Streptophyta</taxon>
        <taxon>Embryophyta</taxon>
        <taxon>Tracheophyta</taxon>
        <taxon>Spermatophyta</taxon>
        <taxon>Magnoliopsida</taxon>
        <taxon>eudicotyledons</taxon>
        <taxon>Gunneridae</taxon>
        <taxon>Pentapetalae</taxon>
        <taxon>rosids</taxon>
        <taxon>malvids</taxon>
        <taxon>Myrtales</taxon>
        <taxon>Myrtaceae</taxon>
        <taxon>Myrtoideae</taxon>
        <taxon>Eucalypteae</taxon>
        <taxon>Eucalyptus</taxon>
    </lineage>
</organism>
<sequence>MMDMSPNCSVVNKSRQVPVATDPLAKGREGVGASVGAKEGKNGSRSKLSRAELPLSRHGQDHKLVSTIVNSQKSGESTLEAPF</sequence>
<accession>A0ABD3L3V6</accession>
<evidence type="ECO:0000313" key="3">
    <source>
        <dbReference type="Proteomes" id="UP001634007"/>
    </source>
</evidence>
<dbReference type="Proteomes" id="UP001634007">
    <property type="component" value="Unassembled WGS sequence"/>
</dbReference>
<reference evidence="2 3" key="1">
    <citation type="submission" date="2024-11" db="EMBL/GenBank/DDBJ databases">
        <title>Chromosome-level genome assembly of Eucalyptus globulus Labill. provides insights into its genome evolution.</title>
        <authorList>
            <person name="Li X."/>
        </authorList>
    </citation>
    <scope>NUCLEOTIDE SEQUENCE [LARGE SCALE GENOMIC DNA]</scope>
    <source>
        <strain evidence="2">CL2024</strain>
        <tissue evidence="2">Fresh tender leaves</tissue>
    </source>
</reference>
<gene>
    <name evidence="2" type="ORF">ACJRO7_013735</name>
</gene>
<name>A0ABD3L3V6_EUCGL</name>
<dbReference type="EMBL" id="JBJKBG010000003">
    <property type="protein sequence ID" value="KAL3744516.1"/>
    <property type="molecule type" value="Genomic_DNA"/>
</dbReference>
<comment type="caution">
    <text evidence="2">The sequence shown here is derived from an EMBL/GenBank/DDBJ whole genome shotgun (WGS) entry which is preliminary data.</text>
</comment>
<keyword evidence="3" id="KW-1185">Reference proteome</keyword>
<evidence type="ECO:0000256" key="1">
    <source>
        <dbReference type="SAM" id="MobiDB-lite"/>
    </source>
</evidence>
<protein>
    <submittedName>
        <fullName evidence="2">Uncharacterized protein</fullName>
    </submittedName>
</protein>
<proteinExistence type="predicted"/>